<dbReference type="Proteomes" id="UP001138500">
    <property type="component" value="Unassembled WGS sequence"/>
</dbReference>
<organism evidence="7 8">
    <name type="scientific">Teratosphaeria destructans</name>
    <dbReference type="NCBI Taxonomy" id="418781"/>
    <lineage>
        <taxon>Eukaryota</taxon>
        <taxon>Fungi</taxon>
        <taxon>Dikarya</taxon>
        <taxon>Ascomycota</taxon>
        <taxon>Pezizomycotina</taxon>
        <taxon>Dothideomycetes</taxon>
        <taxon>Dothideomycetidae</taxon>
        <taxon>Mycosphaerellales</taxon>
        <taxon>Teratosphaeriaceae</taxon>
        <taxon>Teratosphaeria</taxon>
    </lineage>
</organism>
<keyword evidence="4" id="KW-0175">Coiled coil</keyword>
<sequence>MSRAERFEDEKRRLVQSCFSKTDASGQLAESYITHIRIQEDAHTGRVRMHKARENTNGSFSIGKTWNLEELTAIESFASNELPPRDDREAKWRQWAGPTGFIVTIAKPYYWQAMTGKEKDFFIASTVKIYRKYTKGNVPDLRGFDERAKASMLGVQPGQSLPPPSQPQLQPAPPHPGPALPASLGPGPSGSGRSSPAPPHPPFVQREQSREGSRYRASPGPPPSVHDPGRPAGPRRPSNYNTTLAPGPGPRQFASQEQMRAPTREAYRNDYGRPGTSPAPGQGRTPPPSQTVLPLPNAPYAQSQRSGSPVSSLASNRDMERAVSSNSPARQRNYQPSVDSASEDGRSPRDLPQVNGGKPSGADLFQATKQRWMTQAAAPAHHPPPRSFTSSAGAPPLSPLDTSQSTQPDPLRTPVDHKESEASDASPGINLEDAAAVGALTSYWGPEPTPASASPKPAITKEPASPPTPERSNKRPPMSPGRNQSRTSVDLRPAPLRSPVKAVPETRQPMPTDATQPEIEPLAVQSRRQSREVAAQAQMPGAFDAGSPAVSPAEERGEPDAQSEQPSDVEKTSEADDRPGLGPMVKKDVVRGRFAKAANAAKAANIFKPRPGGAAEKILRAKAEREAAEANGKPLEPDGITAVVPRPQPKAVEAKEPPAPAGLGLQDVTQDPTPKLEVSSPESPPKGLPSPAIMDVTQHDTAAQLTDNQTTPRQSDLLQTPEQHQKQQESLEQAEQAVFEQNEAPKQQVKLKRRSQQQERNLAELGIDKTLLEGRCLDFEETLNNFGWTDPALTPKKLEELEADLRREVARVEAGYSLAHNDPQRDDKVAQVDALLDRTIQECDELEGLLTLYNVELSSLAPDIAFIEAQSQGLQVQSANQKLLYNELQKLLENVSLDRRVLEPLRHGQLDDLEQLQQVEGSLIRLYNAIITIDPSKLQAGSGIRRKSKVSEAEGLTDLSVMHALREKKDLYERESNQFCQRVMQVLDYTFRNAFNAARSSILQAADASATGGRRLNKDAFNNMRQPLWAFSPEILFMKELNQPAWATTLRMYHSQAQPVYTEAFKENLVGWKRAARKPSQEEAECLFTTAEKEEPVSGSVGLAAARKLTVKRSQTLAKTLRSAGGNKSPSEAARNPGAMMTSEVFSGAMDEMAPLISQEQNFIMDLFHLISHDQQDFLDAVTLTPPAHRNGTNLMIPRPFDANREMARRVTGVMDDIFRSFVQEMGVLLDWAVSSDPIQGVGIMVSLSKHSYYLQDTSQEFLVHLLDGLTTRLHNMWAKFVDDQVRAIEEKKVKIKKRKGVIGFMKTFPQFSASVENVFAVVARDDYDGPAASMYEVRQLVDQAYARINRAMFDSLKVIAKESPTASQPQQTRLGDDSEDKEMLNYHILLIENMNHYIEDVDDGNKEGVLAEWKGKALLERAEAMEAYTGRVLRRPLGKLLDFLDSVEALLQSHSNNPTAIAARPSTSRKQARQVLATYDSKEIRRGIETLRKRIEKHFGDADEENISRDLVDFVVRECERSYEKTIERAERIIGAVYPAMEGEKAVELGVSREEIRAWFGVR</sequence>
<dbReference type="Pfam" id="PF20654">
    <property type="entry name" value="Sec3_C-term"/>
    <property type="match status" value="1"/>
</dbReference>
<dbReference type="SMART" id="SM01313">
    <property type="entry name" value="Sec3-PIP2_bind"/>
    <property type="match status" value="1"/>
</dbReference>
<dbReference type="GO" id="GO:0000145">
    <property type="term" value="C:exocyst"/>
    <property type="evidence" value="ECO:0007669"/>
    <property type="project" value="InterPro"/>
</dbReference>
<dbReference type="Pfam" id="PF09763">
    <property type="entry name" value="Sec3_CC"/>
    <property type="match status" value="1"/>
</dbReference>
<feature type="region of interest" description="Disordered" evidence="5">
    <location>
        <begin position="154"/>
        <end position="589"/>
    </location>
</feature>
<dbReference type="InterPro" id="IPR028258">
    <property type="entry name" value="Sec3-PIP2_bind"/>
</dbReference>
<feature type="compositionally biased region" description="Pro residues" evidence="5">
    <location>
        <begin position="160"/>
        <end position="179"/>
    </location>
</feature>
<name>A0A9W7W3H0_9PEZI</name>
<keyword evidence="3" id="KW-0268">Exocytosis</keyword>
<evidence type="ECO:0000256" key="1">
    <source>
        <dbReference type="ARBA" id="ARBA00006518"/>
    </source>
</evidence>
<evidence type="ECO:0000313" key="8">
    <source>
        <dbReference type="Proteomes" id="UP001138500"/>
    </source>
</evidence>
<dbReference type="InterPro" id="IPR048628">
    <property type="entry name" value="Sec3_C"/>
</dbReference>
<evidence type="ECO:0000256" key="2">
    <source>
        <dbReference type="ARBA" id="ARBA00022448"/>
    </source>
</evidence>
<evidence type="ECO:0000256" key="5">
    <source>
        <dbReference type="SAM" id="MobiDB-lite"/>
    </source>
</evidence>
<dbReference type="Gene3D" id="2.30.29.90">
    <property type="match status" value="2"/>
</dbReference>
<proteinExistence type="inferred from homology"/>
<keyword evidence="2" id="KW-0813">Transport</keyword>
<reference evidence="7 8" key="2">
    <citation type="journal article" date="2021" name="Curr. Genet.">
        <title>Genetic response to nitrogen starvation in the aggressive Eucalyptus foliar pathogen Teratosphaeria destructans.</title>
        <authorList>
            <person name="Havenga M."/>
            <person name="Wingfield B.D."/>
            <person name="Wingfield M.J."/>
            <person name="Dreyer L.L."/>
            <person name="Roets F."/>
            <person name="Aylward J."/>
        </authorList>
    </citation>
    <scope>NUCLEOTIDE SEQUENCE [LARGE SCALE GENOMIC DNA]</scope>
    <source>
        <strain evidence="7">CMW44962</strain>
    </source>
</reference>
<feature type="compositionally biased region" description="Low complexity" evidence="5">
    <location>
        <begin position="180"/>
        <end position="195"/>
    </location>
</feature>
<gene>
    <name evidence="7" type="ORF">Tdes44962_MAKER02378</name>
</gene>
<reference evidence="7 8" key="1">
    <citation type="journal article" date="2018" name="IMA Fungus">
        <title>IMA Genome-F 10: Nine draft genome sequences of Claviceps purpurea s.lat., including C. arundinis, C. humidiphila, and C. cf. spartinae, pseudomolecules for the pitch canker pathogen Fusarium circinatum, draft genome of Davidsoniella eucalypti, Grosmannia galeiformis, Quambalaria eucalypti, and Teratosphaeria destructans.</title>
        <authorList>
            <person name="Wingfield B.D."/>
            <person name="Liu M."/>
            <person name="Nguyen H.D."/>
            <person name="Lane F.A."/>
            <person name="Morgan S.W."/>
            <person name="De Vos L."/>
            <person name="Wilken P.M."/>
            <person name="Duong T.A."/>
            <person name="Aylward J."/>
            <person name="Coetzee M.P."/>
            <person name="Dadej K."/>
            <person name="De Beer Z.W."/>
            <person name="Findlay W."/>
            <person name="Havenga M."/>
            <person name="Kolarik M."/>
            <person name="Menzies J.G."/>
            <person name="Naidoo K."/>
            <person name="Pochopski O."/>
            <person name="Shoukouhi P."/>
            <person name="Santana Q.C."/>
            <person name="Seifert K.A."/>
            <person name="Soal N."/>
            <person name="Steenkamp E.T."/>
            <person name="Tatham C.T."/>
            <person name="van der Nest M.A."/>
            <person name="Wingfield M.J."/>
        </authorList>
    </citation>
    <scope>NUCLEOTIDE SEQUENCE [LARGE SCALE GENOMIC DNA]</scope>
    <source>
        <strain evidence="7">CMW44962</strain>
    </source>
</reference>
<feature type="region of interest" description="Disordered" evidence="5">
    <location>
        <begin position="623"/>
        <end position="693"/>
    </location>
</feature>
<evidence type="ECO:0000259" key="6">
    <source>
        <dbReference type="SMART" id="SM01313"/>
    </source>
</evidence>
<feature type="compositionally biased region" description="Basic and acidic residues" evidence="5">
    <location>
        <begin position="262"/>
        <end position="271"/>
    </location>
</feature>
<keyword evidence="8" id="KW-1185">Reference proteome</keyword>
<evidence type="ECO:0000256" key="4">
    <source>
        <dbReference type="ARBA" id="ARBA00023054"/>
    </source>
</evidence>
<dbReference type="OrthoDB" id="27109at2759"/>
<dbReference type="GO" id="GO:0006893">
    <property type="term" value="P:Golgi to plasma membrane transport"/>
    <property type="evidence" value="ECO:0007669"/>
    <property type="project" value="TreeGrafter"/>
</dbReference>
<dbReference type="PANTHER" id="PTHR16092:SF14">
    <property type="entry name" value="EXOCYST COMPLEX COMPONENT 1 ISOFORM X1"/>
    <property type="match status" value="1"/>
</dbReference>
<feature type="domain" description="Exocyst complex component Sec3 PIP2-binding N-terminal" evidence="6">
    <location>
        <begin position="29"/>
        <end position="133"/>
    </location>
</feature>
<feature type="compositionally biased region" description="Polar residues" evidence="5">
    <location>
        <begin position="708"/>
        <end position="722"/>
    </location>
</feature>
<feature type="compositionally biased region" description="Polar residues" evidence="5">
    <location>
        <begin position="323"/>
        <end position="340"/>
    </location>
</feature>
<dbReference type="InterPro" id="IPR019160">
    <property type="entry name" value="Sec3_CC"/>
</dbReference>
<dbReference type="GO" id="GO:0006887">
    <property type="term" value="P:exocytosis"/>
    <property type="evidence" value="ECO:0007669"/>
    <property type="project" value="UniProtKB-KW"/>
</dbReference>
<dbReference type="GO" id="GO:0005886">
    <property type="term" value="C:plasma membrane"/>
    <property type="evidence" value="ECO:0007669"/>
    <property type="project" value="TreeGrafter"/>
</dbReference>
<dbReference type="Pfam" id="PF15277">
    <property type="entry name" value="Sec3-PIP2_bind"/>
    <property type="match status" value="1"/>
</dbReference>
<comment type="similarity">
    <text evidence="1">Belongs to the SEC3 family.</text>
</comment>
<accession>A0A9W7W3H0</accession>
<feature type="region of interest" description="Disordered" evidence="5">
    <location>
        <begin position="708"/>
        <end position="734"/>
    </location>
</feature>
<protein>
    <submittedName>
        <fullName evidence="7">Exocyst complex component SEC3-like</fullName>
    </submittedName>
</protein>
<dbReference type="CDD" id="cd13315">
    <property type="entry name" value="PH_Sec3"/>
    <property type="match status" value="1"/>
</dbReference>
<dbReference type="GO" id="GO:0005546">
    <property type="term" value="F:phosphatidylinositol-4,5-bisphosphate binding"/>
    <property type="evidence" value="ECO:0007669"/>
    <property type="project" value="TreeGrafter"/>
</dbReference>
<feature type="compositionally biased region" description="Polar residues" evidence="5">
    <location>
        <begin position="300"/>
        <end position="315"/>
    </location>
</feature>
<dbReference type="PANTHER" id="PTHR16092">
    <property type="entry name" value="SEC3/SYNTAXIN-RELATED"/>
    <property type="match status" value="1"/>
</dbReference>
<evidence type="ECO:0000256" key="3">
    <source>
        <dbReference type="ARBA" id="ARBA00022483"/>
    </source>
</evidence>
<dbReference type="EMBL" id="RIBY02001556">
    <property type="protein sequence ID" value="KAH9828460.1"/>
    <property type="molecule type" value="Genomic_DNA"/>
</dbReference>
<feature type="compositionally biased region" description="Basic and acidic residues" evidence="5">
    <location>
        <begin position="568"/>
        <end position="589"/>
    </location>
</feature>
<evidence type="ECO:0000313" key="7">
    <source>
        <dbReference type="EMBL" id="KAH9828460.1"/>
    </source>
</evidence>
<comment type="caution">
    <text evidence="7">The sequence shown here is derived from an EMBL/GenBank/DDBJ whole genome shotgun (WGS) entry which is preliminary data.</text>
</comment>